<proteinExistence type="predicted"/>
<dbReference type="EMBL" id="JACHXU010000006">
    <property type="protein sequence ID" value="MBB3206562.1"/>
    <property type="molecule type" value="Genomic_DNA"/>
</dbReference>
<sequence length="813" mass="91024">MLKSHSLFHRDSLCLLVTRLASHRGSGFAKLMMMLLITLLLFANASEAAENYTISCWQNGWRKNANDKSADIFAIETNRYAMTLDVADFRNFTLGRIGKQVTYEQAVSPKSAPFSDLPAADLLIEMDVDGETYRANTCEAGLQNGVKRLASVRLWESGRFVQHYDFLNLDFKNRDGKLLSCNTRLDLVAWPGSLTFNLIVDGTLDCSQCNMRLGVKSEIGNWRQEGSIKGPVKPGQEKRVTMTCEIEKATTPTSQVTVSVVGGPSMPVHFDEQKNCYVATVENLRRRGRKQSAELREYDEFEITVSGSDSTTPVPLLIDMRPPASVIGVCPILCDEEGQPMGIPVQLSKNWHYRPMGSYLMTYAMLPTTERTTYRMRMVYGFYGTLPSASHSQLCLIGYGGHGRWDQLAIGAWGETICFDMDMSLVDVAITDIRTLMTRDGIKGKKWGWTEAGWGGDWLNLRDARQPKFFPNNLKTAYVSHGPCLTDVRYEGFYGENQEAGLSVQVQTLRTDDYCRTFQNLEYTFEQDVDASKIWLYKLGRTYTYRTPQIDYGNADGLIQGREVPSDLAKGELFLDNVELTGDAPHWISFTGAAEADAARSKPNGYRALIVRRFDAVIGGQAYTNPTISSPVHATDPTNLDLELRPPQGIRRFKKGDRIEMDIELITLPRVADDYYGPNQGFKRHLASHPTSWKTTYREVSGNSLELDVTGGRVLRNYPIVIQAKASEVSVAIHGGVGAVPIQFCGLANRSGQRLFQIVDGRRVAFDQSVHGNDFWQVDFDSASNTYRITYNLPLDETVDTEWVLVQSSAASR</sequence>
<dbReference type="AlphaFoldDB" id="A0A7W5DYK1"/>
<comment type="caution">
    <text evidence="1">The sequence shown here is derived from an EMBL/GenBank/DDBJ whole genome shotgun (WGS) entry which is preliminary data.</text>
</comment>
<protein>
    <submittedName>
        <fullName evidence="1">Uncharacterized protein</fullName>
    </submittedName>
</protein>
<dbReference type="Proteomes" id="UP000536179">
    <property type="component" value="Unassembled WGS sequence"/>
</dbReference>
<gene>
    <name evidence="1" type="ORF">FHS27_002371</name>
</gene>
<evidence type="ECO:0000313" key="1">
    <source>
        <dbReference type="EMBL" id="MBB3206562.1"/>
    </source>
</evidence>
<evidence type="ECO:0000313" key="2">
    <source>
        <dbReference type="Proteomes" id="UP000536179"/>
    </source>
</evidence>
<organism evidence="1 2">
    <name type="scientific">Aporhodopirellula rubra</name>
    <dbReference type="NCBI Taxonomy" id="980271"/>
    <lineage>
        <taxon>Bacteria</taxon>
        <taxon>Pseudomonadati</taxon>
        <taxon>Planctomycetota</taxon>
        <taxon>Planctomycetia</taxon>
        <taxon>Pirellulales</taxon>
        <taxon>Pirellulaceae</taxon>
        <taxon>Aporhodopirellula</taxon>
    </lineage>
</organism>
<dbReference type="RefSeq" id="WP_221225013.1">
    <property type="nucleotide sequence ID" value="NZ_JACHXU010000006.1"/>
</dbReference>
<reference evidence="1 2" key="1">
    <citation type="submission" date="2020-08" db="EMBL/GenBank/DDBJ databases">
        <title>Genomic Encyclopedia of Type Strains, Phase III (KMG-III): the genomes of soil and plant-associated and newly described type strains.</title>
        <authorList>
            <person name="Whitman W."/>
        </authorList>
    </citation>
    <scope>NUCLEOTIDE SEQUENCE [LARGE SCALE GENOMIC DNA]</scope>
    <source>
        <strain evidence="1 2">CECT 8075</strain>
    </source>
</reference>
<keyword evidence="2" id="KW-1185">Reference proteome</keyword>
<name>A0A7W5DYK1_9BACT</name>
<accession>A0A7W5DYK1</accession>